<feature type="transmembrane region" description="Helical" evidence="7">
    <location>
        <begin position="113"/>
        <end position="132"/>
    </location>
</feature>
<comment type="subcellular location">
    <subcellularLocation>
        <location evidence="1">Cell membrane</location>
        <topology evidence="1">Multi-pass membrane protein</topology>
    </subcellularLocation>
</comment>
<keyword evidence="9" id="KW-0012">Acyltransferase</keyword>
<keyword evidence="9" id="KW-0808">Transferase</keyword>
<dbReference type="PANTHER" id="PTHR40074:SF2">
    <property type="entry name" value="O-ACETYLTRANSFERASE WECH"/>
    <property type="match status" value="1"/>
</dbReference>
<feature type="transmembrane region" description="Helical" evidence="7">
    <location>
        <begin position="166"/>
        <end position="186"/>
    </location>
</feature>
<dbReference type="Pfam" id="PF01757">
    <property type="entry name" value="Acyl_transf_3"/>
    <property type="match status" value="1"/>
</dbReference>
<organism evidence="9 10">
    <name type="scientific">Hanamia caeni</name>
    <dbReference type="NCBI Taxonomy" id="2294116"/>
    <lineage>
        <taxon>Bacteria</taxon>
        <taxon>Pseudomonadati</taxon>
        <taxon>Bacteroidota</taxon>
        <taxon>Chitinophagia</taxon>
        <taxon>Chitinophagales</taxon>
        <taxon>Chitinophagaceae</taxon>
        <taxon>Hanamia</taxon>
    </lineage>
</organism>
<evidence type="ECO:0000256" key="2">
    <source>
        <dbReference type="ARBA" id="ARBA00007400"/>
    </source>
</evidence>
<dbReference type="RefSeq" id="WP_123119964.1">
    <property type="nucleotide sequence ID" value="NZ_RJJR01000004.1"/>
</dbReference>
<keyword evidence="3" id="KW-1003">Cell membrane</keyword>
<keyword evidence="5 7" id="KW-1133">Transmembrane helix</keyword>
<evidence type="ECO:0000256" key="4">
    <source>
        <dbReference type="ARBA" id="ARBA00022692"/>
    </source>
</evidence>
<keyword evidence="10" id="KW-1185">Reference proteome</keyword>
<feature type="transmembrane region" description="Helical" evidence="7">
    <location>
        <begin position="244"/>
        <end position="261"/>
    </location>
</feature>
<dbReference type="Proteomes" id="UP000267223">
    <property type="component" value="Unassembled WGS sequence"/>
</dbReference>
<dbReference type="PANTHER" id="PTHR40074">
    <property type="entry name" value="O-ACETYLTRANSFERASE WECH"/>
    <property type="match status" value="1"/>
</dbReference>
<dbReference type="GO" id="GO:0009246">
    <property type="term" value="P:enterobacterial common antigen biosynthetic process"/>
    <property type="evidence" value="ECO:0007669"/>
    <property type="project" value="TreeGrafter"/>
</dbReference>
<dbReference type="EMBL" id="RJJR01000004">
    <property type="protein sequence ID" value="RNI37975.1"/>
    <property type="molecule type" value="Genomic_DNA"/>
</dbReference>
<feature type="transmembrane region" description="Helical" evidence="7">
    <location>
        <begin position="267"/>
        <end position="285"/>
    </location>
</feature>
<dbReference type="InterPro" id="IPR002656">
    <property type="entry name" value="Acyl_transf_3_dom"/>
</dbReference>
<evidence type="ECO:0000256" key="3">
    <source>
        <dbReference type="ARBA" id="ARBA00022475"/>
    </source>
</evidence>
<comment type="caution">
    <text evidence="9">The sequence shown here is derived from an EMBL/GenBank/DDBJ whole genome shotgun (WGS) entry which is preliminary data.</text>
</comment>
<dbReference type="GO" id="GO:0005886">
    <property type="term" value="C:plasma membrane"/>
    <property type="evidence" value="ECO:0007669"/>
    <property type="project" value="UniProtKB-SubCell"/>
</dbReference>
<dbReference type="OrthoDB" id="128906at2"/>
<evidence type="ECO:0000259" key="8">
    <source>
        <dbReference type="Pfam" id="PF01757"/>
    </source>
</evidence>
<sequence>MKAKLTRNHGFLSKNDTNIIKGVGILMIIFHNFFHLIEKATGENEFSFSEDNFRRFIDFSVGTPLDFTRFASSYFGHYGVQLFIFISSYGLYLSYAHKNISWFPFMKKRIIKLYPTLVLGIALSVLINLVQLKILPGLPVIKSILLKLTLLYGFVPNEALTINGPWWFFSLIVQLYAIFPFLLWLLRKAGPDSLLIVMFLFIGISMALDLFIGIPGTSVYFTFIGQLPVFSLGLYFAARGQIKISTTILLMALVIFSLGNINQYAWYFSFLAVTLIMLKALIWAIPIIRKFANLNFFLEFTGSVSLYLFVVNGLLRHRLITTAEKYNNPFITLGLSFVFLAFVYLTALILRSLEKQLMEFIDSGFKIRTLLQKIKTNKY</sequence>
<keyword evidence="4 7" id="KW-0812">Transmembrane</keyword>
<feature type="transmembrane region" description="Helical" evidence="7">
    <location>
        <begin position="193"/>
        <end position="212"/>
    </location>
</feature>
<comment type="similarity">
    <text evidence="2">Belongs to the acyltransferase 3 family.</text>
</comment>
<feature type="domain" description="Acyltransferase 3" evidence="8">
    <location>
        <begin position="18"/>
        <end position="346"/>
    </location>
</feature>
<feature type="transmembrane region" description="Helical" evidence="7">
    <location>
        <begin position="20"/>
        <end position="37"/>
    </location>
</feature>
<keyword evidence="6 7" id="KW-0472">Membrane</keyword>
<evidence type="ECO:0000313" key="10">
    <source>
        <dbReference type="Proteomes" id="UP000267223"/>
    </source>
</evidence>
<evidence type="ECO:0000256" key="1">
    <source>
        <dbReference type="ARBA" id="ARBA00004651"/>
    </source>
</evidence>
<evidence type="ECO:0000256" key="7">
    <source>
        <dbReference type="SAM" id="Phobius"/>
    </source>
</evidence>
<feature type="transmembrane region" description="Helical" evidence="7">
    <location>
        <begin position="292"/>
        <end position="310"/>
    </location>
</feature>
<gene>
    <name evidence="9" type="ORF">EFY79_07005</name>
</gene>
<evidence type="ECO:0000313" key="9">
    <source>
        <dbReference type="EMBL" id="RNI37975.1"/>
    </source>
</evidence>
<reference evidence="9 10" key="1">
    <citation type="submission" date="2018-11" db="EMBL/GenBank/DDBJ databases">
        <title>Draft genome sequence of Ferruginibacter sp. BO-59.</title>
        <authorList>
            <person name="Im W.T."/>
        </authorList>
    </citation>
    <scope>NUCLEOTIDE SEQUENCE [LARGE SCALE GENOMIC DNA]</scope>
    <source>
        <strain evidence="9 10">BO-59</strain>
    </source>
</reference>
<protein>
    <submittedName>
        <fullName evidence="9">Acyltransferase</fullName>
    </submittedName>
</protein>
<dbReference type="AlphaFoldDB" id="A0A3M9NKH9"/>
<name>A0A3M9NKH9_9BACT</name>
<dbReference type="GO" id="GO:0016413">
    <property type="term" value="F:O-acetyltransferase activity"/>
    <property type="evidence" value="ECO:0007669"/>
    <property type="project" value="TreeGrafter"/>
</dbReference>
<evidence type="ECO:0000256" key="5">
    <source>
        <dbReference type="ARBA" id="ARBA00022989"/>
    </source>
</evidence>
<evidence type="ECO:0000256" key="6">
    <source>
        <dbReference type="ARBA" id="ARBA00023136"/>
    </source>
</evidence>
<feature type="transmembrane region" description="Helical" evidence="7">
    <location>
        <begin position="330"/>
        <end position="350"/>
    </location>
</feature>
<proteinExistence type="inferred from homology"/>
<feature type="transmembrane region" description="Helical" evidence="7">
    <location>
        <begin position="74"/>
        <end position="92"/>
    </location>
</feature>
<accession>A0A3M9NKH9</accession>